<dbReference type="PROSITE" id="PS50109">
    <property type="entry name" value="HIS_KIN"/>
    <property type="match status" value="1"/>
</dbReference>
<dbReference type="CDD" id="cd16917">
    <property type="entry name" value="HATPase_UhpB-NarQ-NarX-like"/>
    <property type="match status" value="1"/>
</dbReference>
<dbReference type="EC" id="2.7.13.3" evidence="3"/>
<dbReference type="PANTHER" id="PTHR24421:SF10">
    <property type="entry name" value="NITRATE_NITRITE SENSOR PROTEIN NARQ"/>
    <property type="match status" value="1"/>
</dbReference>
<evidence type="ECO:0000256" key="8">
    <source>
        <dbReference type="ARBA" id="ARBA00022777"/>
    </source>
</evidence>
<dbReference type="InterPro" id="IPR011712">
    <property type="entry name" value="Sig_transdc_His_kin_sub3_dim/P"/>
</dbReference>
<evidence type="ECO:0000256" key="13">
    <source>
        <dbReference type="SAM" id="Phobius"/>
    </source>
</evidence>
<dbReference type="Proteomes" id="UP000294508">
    <property type="component" value="Unassembled WGS sequence"/>
</dbReference>
<dbReference type="SMART" id="SM00065">
    <property type="entry name" value="GAF"/>
    <property type="match status" value="2"/>
</dbReference>
<dbReference type="GO" id="GO:0016020">
    <property type="term" value="C:membrane"/>
    <property type="evidence" value="ECO:0007669"/>
    <property type="project" value="UniProtKB-SubCell"/>
</dbReference>
<dbReference type="PANTHER" id="PTHR24421">
    <property type="entry name" value="NITRATE/NITRITE SENSOR PROTEIN NARX-RELATED"/>
    <property type="match status" value="1"/>
</dbReference>
<keyword evidence="4" id="KW-0597">Phosphoprotein</keyword>
<dbReference type="InterPro" id="IPR003594">
    <property type="entry name" value="HATPase_dom"/>
</dbReference>
<dbReference type="Pfam" id="PF07730">
    <property type="entry name" value="HisKA_3"/>
    <property type="match status" value="1"/>
</dbReference>
<name>A0A4V2RYD1_9ACTN</name>
<dbReference type="InterPro" id="IPR029016">
    <property type="entry name" value="GAF-like_dom_sf"/>
</dbReference>
<evidence type="ECO:0000256" key="10">
    <source>
        <dbReference type="ARBA" id="ARBA00022989"/>
    </source>
</evidence>
<dbReference type="GO" id="GO:0000155">
    <property type="term" value="F:phosphorelay sensor kinase activity"/>
    <property type="evidence" value="ECO:0007669"/>
    <property type="project" value="InterPro"/>
</dbReference>
<dbReference type="InterPro" id="IPR038318">
    <property type="entry name" value="KdpD_sf"/>
</dbReference>
<dbReference type="InterPro" id="IPR005467">
    <property type="entry name" value="His_kinase_dom"/>
</dbReference>
<evidence type="ECO:0000256" key="6">
    <source>
        <dbReference type="ARBA" id="ARBA00022692"/>
    </source>
</evidence>
<dbReference type="InterPro" id="IPR025201">
    <property type="entry name" value="KdpD_TM"/>
</dbReference>
<evidence type="ECO:0000256" key="12">
    <source>
        <dbReference type="ARBA" id="ARBA00023136"/>
    </source>
</evidence>
<keyword evidence="16" id="KW-1185">Reference proteome</keyword>
<dbReference type="Gene3D" id="3.30.450.40">
    <property type="match status" value="2"/>
</dbReference>
<dbReference type="Gene3D" id="1.20.5.1930">
    <property type="match status" value="1"/>
</dbReference>
<protein>
    <recommendedName>
        <fullName evidence="3">histidine kinase</fullName>
        <ecNumber evidence="3">2.7.13.3</ecNumber>
    </recommendedName>
</protein>
<reference evidence="15 16" key="1">
    <citation type="journal article" date="2015" name="Stand. Genomic Sci.">
        <title>Genomic Encyclopedia of Bacterial and Archaeal Type Strains, Phase III: the genomes of soil and plant-associated and newly described type strains.</title>
        <authorList>
            <person name="Whitman W.B."/>
            <person name="Woyke T."/>
            <person name="Klenk H.P."/>
            <person name="Zhou Y."/>
            <person name="Lilburn T.G."/>
            <person name="Beck B.J."/>
            <person name="De Vos P."/>
            <person name="Vandamme P."/>
            <person name="Eisen J.A."/>
            <person name="Garrity G."/>
            <person name="Hugenholtz P."/>
            <person name="Kyrpides N.C."/>
        </authorList>
    </citation>
    <scope>NUCLEOTIDE SEQUENCE [LARGE SCALE GENOMIC DNA]</scope>
    <source>
        <strain evidence="15 16">VKM Ac-2572</strain>
    </source>
</reference>
<dbReference type="OrthoDB" id="3217947at2"/>
<evidence type="ECO:0000256" key="3">
    <source>
        <dbReference type="ARBA" id="ARBA00012438"/>
    </source>
</evidence>
<keyword evidence="7" id="KW-0547">Nucleotide-binding</keyword>
<keyword evidence="8 15" id="KW-0418">Kinase</keyword>
<dbReference type="Gene3D" id="1.20.120.620">
    <property type="entry name" value="Backbone structure of the membrane domain of e. Coli histidine kinase receptor kdpd"/>
    <property type="match status" value="1"/>
</dbReference>
<proteinExistence type="predicted"/>
<keyword evidence="10 13" id="KW-1133">Transmembrane helix</keyword>
<comment type="catalytic activity">
    <reaction evidence="1">
        <text>ATP + protein L-histidine = ADP + protein N-phospho-L-histidine.</text>
        <dbReference type="EC" id="2.7.13.3"/>
    </reaction>
</comment>
<comment type="subcellular location">
    <subcellularLocation>
        <location evidence="2">Membrane</location>
        <topology evidence="2">Multi-pass membrane protein</topology>
    </subcellularLocation>
</comment>
<dbReference type="SUPFAM" id="SSF55874">
    <property type="entry name" value="ATPase domain of HSP90 chaperone/DNA topoisomerase II/histidine kinase"/>
    <property type="match status" value="1"/>
</dbReference>
<dbReference type="AlphaFoldDB" id="A0A4V2RYD1"/>
<feature type="transmembrane region" description="Helical" evidence="13">
    <location>
        <begin position="12"/>
        <end position="34"/>
    </location>
</feature>
<dbReference type="GO" id="GO:0005524">
    <property type="term" value="F:ATP binding"/>
    <property type="evidence" value="ECO:0007669"/>
    <property type="project" value="UniProtKB-KW"/>
</dbReference>
<accession>A0A4V2RYD1</accession>
<dbReference type="GO" id="GO:0046983">
    <property type="term" value="F:protein dimerization activity"/>
    <property type="evidence" value="ECO:0007669"/>
    <property type="project" value="InterPro"/>
</dbReference>
<dbReference type="RefSeq" id="WP_132213517.1">
    <property type="nucleotide sequence ID" value="NZ_SLWN01000014.1"/>
</dbReference>
<evidence type="ECO:0000313" key="15">
    <source>
        <dbReference type="EMBL" id="TCO19276.1"/>
    </source>
</evidence>
<keyword evidence="6 13" id="KW-0812">Transmembrane</keyword>
<comment type="caution">
    <text evidence="15">The sequence shown here is derived from an EMBL/GenBank/DDBJ whole genome shotgun (WGS) entry which is preliminary data.</text>
</comment>
<evidence type="ECO:0000256" key="7">
    <source>
        <dbReference type="ARBA" id="ARBA00022741"/>
    </source>
</evidence>
<dbReference type="SUPFAM" id="SSF55781">
    <property type="entry name" value="GAF domain-like"/>
    <property type="match status" value="2"/>
</dbReference>
<dbReference type="InterPro" id="IPR036890">
    <property type="entry name" value="HATPase_C_sf"/>
</dbReference>
<feature type="transmembrane region" description="Helical" evidence="13">
    <location>
        <begin position="67"/>
        <end position="87"/>
    </location>
</feature>
<dbReference type="Gene3D" id="3.30.565.10">
    <property type="entry name" value="Histidine kinase-like ATPase, C-terminal domain"/>
    <property type="match status" value="1"/>
</dbReference>
<keyword evidence="5" id="KW-0808">Transferase</keyword>
<dbReference type="Pfam" id="PF01590">
    <property type="entry name" value="GAF"/>
    <property type="match status" value="2"/>
</dbReference>
<evidence type="ECO:0000313" key="16">
    <source>
        <dbReference type="Proteomes" id="UP000294508"/>
    </source>
</evidence>
<evidence type="ECO:0000259" key="14">
    <source>
        <dbReference type="PROSITE" id="PS50109"/>
    </source>
</evidence>
<evidence type="ECO:0000256" key="9">
    <source>
        <dbReference type="ARBA" id="ARBA00022840"/>
    </source>
</evidence>
<evidence type="ECO:0000256" key="4">
    <source>
        <dbReference type="ARBA" id="ARBA00022553"/>
    </source>
</evidence>
<evidence type="ECO:0000256" key="11">
    <source>
        <dbReference type="ARBA" id="ARBA00023012"/>
    </source>
</evidence>
<dbReference type="EMBL" id="SLWN01000014">
    <property type="protein sequence ID" value="TCO19276.1"/>
    <property type="molecule type" value="Genomic_DNA"/>
</dbReference>
<dbReference type="Pfam" id="PF13493">
    <property type="entry name" value="DUF4118"/>
    <property type="match status" value="1"/>
</dbReference>
<evidence type="ECO:0000256" key="1">
    <source>
        <dbReference type="ARBA" id="ARBA00000085"/>
    </source>
</evidence>
<sequence>MAWTRLNLPIGRWWRGLLTSVALVAVVSGIVALLEPHIPALSLLVLYLFAVLPVAIAWGARLAALTSLLSVGVFAFLFLRPVGSFWVEEARNAVALAVFLVTSAVVAELAARSRRAAVEAERLTKEQSALRRVATLVAESADPVAVFEAVTREVGLLCGADLARMERYEADGTVSALAAWSRVPVQLAVDTRFDLEGLSVARDVRRTGGPVRLDSFAGATGQIADEARALGIRSSIGCPIMVAGQVWGVIAASTKRDEPFGANTESQIAGFTELVATAIENAEARTELRRMADEQAALRRVATMVAQGTGPDLVFAAVAEEVGALFDADGTALVRFEPDGQATLVGGHGWLAGHQPGSRFTPPPGLALASVRETERAARTELDGSASARLTEDAWQQGIRSAVDIPIVVEGRLWGAINVASRRERLPQDTEQRMTEFTELVATTIANAEAHTKLTESRARLVTTADETRRRIERDLHDGAQQRLVSLALELRLAQDGVPAYLPVLRGSLGKISEGLTEVVDELREMARGIHPSILSEGGLGAALRMLARRSAVPVELSIGIASRYPAPVEVAAYYVVSEALTNATKHADASGAEVTVAEHDGTLRLQVRDDGLGGAEPGRGSGLIGLRDRVEALGGSIDVISRTGHGTVIEVSLPLDQTVHPTAS</sequence>
<feature type="domain" description="Histidine kinase" evidence="14">
    <location>
        <begin position="576"/>
        <end position="658"/>
    </location>
</feature>
<dbReference type="InterPro" id="IPR003018">
    <property type="entry name" value="GAF"/>
</dbReference>
<dbReference type="Pfam" id="PF02518">
    <property type="entry name" value="HATPase_c"/>
    <property type="match status" value="1"/>
</dbReference>
<keyword evidence="12 13" id="KW-0472">Membrane</keyword>
<evidence type="ECO:0000256" key="2">
    <source>
        <dbReference type="ARBA" id="ARBA00004141"/>
    </source>
</evidence>
<keyword evidence="9" id="KW-0067">ATP-binding</keyword>
<dbReference type="InterPro" id="IPR050482">
    <property type="entry name" value="Sensor_HK_TwoCompSys"/>
</dbReference>
<keyword evidence="11" id="KW-0902">Two-component regulatory system</keyword>
<dbReference type="SMART" id="SM00387">
    <property type="entry name" value="HATPase_c"/>
    <property type="match status" value="1"/>
</dbReference>
<organism evidence="15 16">
    <name type="scientific">Kribbella steppae</name>
    <dbReference type="NCBI Taxonomy" id="2512223"/>
    <lineage>
        <taxon>Bacteria</taxon>
        <taxon>Bacillati</taxon>
        <taxon>Actinomycetota</taxon>
        <taxon>Actinomycetes</taxon>
        <taxon>Propionibacteriales</taxon>
        <taxon>Kribbellaceae</taxon>
        <taxon>Kribbella</taxon>
    </lineage>
</organism>
<gene>
    <name evidence="15" type="ORF">EV652_114259</name>
</gene>
<evidence type="ECO:0000256" key="5">
    <source>
        <dbReference type="ARBA" id="ARBA00022679"/>
    </source>
</evidence>
<feature type="transmembrane region" description="Helical" evidence="13">
    <location>
        <begin position="40"/>
        <end position="60"/>
    </location>
</feature>